<dbReference type="CTD" id="116448"/>
<dbReference type="KEGG" id="char:105908628"/>
<dbReference type="GO" id="GO:0005634">
    <property type="term" value="C:nucleus"/>
    <property type="evidence" value="ECO:0007669"/>
    <property type="project" value="TreeGrafter"/>
</dbReference>
<dbReference type="GO" id="GO:0061564">
    <property type="term" value="P:axon development"/>
    <property type="evidence" value="ECO:0007669"/>
    <property type="project" value="TreeGrafter"/>
</dbReference>
<dbReference type="Proteomes" id="UP000515152">
    <property type="component" value="Chromosome 2"/>
</dbReference>
<evidence type="ECO:0000313" key="4">
    <source>
        <dbReference type="Proteomes" id="UP000515152"/>
    </source>
</evidence>
<dbReference type="GO" id="GO:0000981">
    <property type="term" value="F:DNA-binding transcription factor activity, RNA polymerase II-specific"/>
    <property type="evidence" value="ECO:0007669"/>
    <property type="project" value="TreeGrafter"/>
</dbReference>
<evidence type="ECO:0000256" key="1">
    <source>
        <dbReference type="ARBA" id="ARBA00023015"/>
    </source>
</evidence>
<dbReference type="InterPro" id="IPR011598">
    <property type="entry name" value="bHLH_dom"/>
</dbReference>
<sequence>MSVPIPSRREREASLLQPMPRSVRALGAGTAGGCPGLGLLQGVRGAGKALRELSVEEQQELRRKINSRERKRMQDLNVAMDALREVMVPYSSSSSASASGGGQHQQLQQHPYLTGAQAPGATQAGRRLSKISTLVLARNYILLLASSLQEMRRLLGELSMGVSGGMPRLLLAGGWPLLAAGAPTSQLLLTPESLLAPSSKCPLLTPAPLPQEEVAVWGSSGGAVAGGPLCPCGVCRVPRMVHSTPGPRFPK</sequence>
<feature type="domain" description="BHLH" evidence="3">
    <location>
        <begin position="60"/>
        <end position="144"/>
    </location>
</feature>
<dbReference type="GO" id="GO:0070888">
    <property type="term" value="F:E-box binding"/>
    <property type="evidence" value="ECO:0007669"/>
    <property type="project" value="TreeGrafter"/>
</dbReference>
<dbReference type="GO" id="GO:0045944">
    <property type="term" value="P:positive regulation of transcription by RNA polymerase II"/>
    <property type="evidence" value="ECO:0007669"/>
    <property type="project" value="TreeGrafter"/>
</dbReference>
<dbReference type="PANTHER" id="PTHR19290">
    <property type="entry name" value="BASIC HELIX-LOOP-HELIX PROTEIN NEUROGENIN-RELATED"/>
    <property type="match status" value="1"/>
</dbReference>
<proteinExistence type="predicted"/>
<dbReference type="PANTHER" id="PTHR19290:SF168">
    <property type="entry name" value="OLIGODENDROCYTE TRANSCRIPTION FACTOR 1"/>
    <property type="match status" value="1"/>
</dbReference>
<dbReference type="GO" id="GO:0007423">
    <property type="term" value="P:sensory organ development"/>
    <property type="evidence" value="ECO:0007669"/>
    <property type="project" value="TreeGrafter"/>
</dbReference>
<protein>
    <submittedName>
        <fullName evidence="5">Oligodendrocyte transcription factor 1</fullName>
    </submittedName>
</protein>
<reference evidence="5" key="1">
    <citation type="submission" date="2025-08" db="UniProtKB">
        <authorList>
            <consortium name="RefSeq"/>
        </authorList>
    </citation>
    <scope>IDENTIFICATION</scope>
</reference>
<dbReference type="InterPro" id="IPR036638">
    <property type="entry name" value="HLH_DNA-bd_sf"/>
</dbReference>
<dbReference type="Gene3D" id="4.10.280.10">
    <property type="entry name" value="Helix-loop-helix DNA-binding domain"/>
    <property type="match status" value="1"/>
</dbReference>
<dbReference type="OrthoDB" id="10011855at2759"/>
<keyword evidence="1" id="KW-0805">Transcription regulation</keyword>
<keyword evidence="4" id="KW-1185">Reference proteome</keyword>
<dbReference type="SUPFAM" id="SSF47459">
    <property type="entry name" value="HLH, helix-loop-helix DNA-binding domain"/>
    <property type="match status" value="1"/>
</dbReference>
<organism evidence="4 5">
    <name type="scientific">Clupea harengus</name>
    <name type="common">Atlantic herring</name>
    <dbReference type="NCBI Taxonomy" id="7950"/>
    <lineage>
        <taxon>Eukaryota</taxon>
        <taxon>Metazoa</taxon>
        <taxon>Chordata</taxon>
        <taxon>Craniata</taxon>
        <taxon>Vertebrata</taxon>
        <taxon>Euteleostomi</taxon>
        <taxon>Actinopterygii</taxon>
        <taxon>Neopterygii</taxon>
        <taxon>Teleostei</taxon>
        <taxon>Clupei</taxon>
        <taxon>Clupeiformes</taxon>
        <taxon>Clupeoidei</taxon>
        <taxon>Clupeidae</taxon>
        <taxon>Clupea</taxon>
    </lineage>
</organism>
<dbReference type="PROSITE" id="PS50888">
    <property type="entry name" value="BHLH"/>
    <property type="match status" value="1"/>
</dbReference>
<evidence type="ECO:0000313" key="5">
    <source>
        <dbReference type="RefSeq" id="XP_031434599.1"/>
    </source>
</evidence>
<dbReference type="GeneID" id="105908628"/>
<keyword evidence="2" id="KW-0804">Transcription</keyword>
<accession>A0A6P8G5J4</accession>
<dbReference type="RefSeq" id="XP_031434599.1">
    <property type="nucleotide sequence ID" value="XM_031578739.2"/>
</dbReference>
<gene>
    <name evidence="5" type="primary">olig1</name>
</gene>
<name>A0A6P8G5J4_CLUHA</name>
<evidence type="ECO:0000259" key="3">
    <source>
        <dbReference type="PROSITE" id="PS50888"/>
    </source>
</evidence>
<dbReference type="Pfam" id="PF00010">
    <property type="entry name" value="HLH"/>
    <property type="match status" value="1"/>
</dbReference>
<dbReference type="AlphaFoldDB" id="A0A6P8G5J4"/>
<dbReference type="InterPro" id="IPR050359">
    <property type="entry name" value="bHLH_transcription_factors"/>
</dbReference>
<evidence type="ECO:0000256" key="2">
    <source>
        <dbReference type="ARBA" id="ARBA00023163"/>
    </source>
</evidence>
<dbReference type="SMART" id="SM00353">
    <property type="entry name" value="HLH"/>
    <property type="match status" value="1"/>
</dbReference>
<dbReference type="GO" id="GO:0046983">
    <property type="term" value="F:protein dimerization activity"/>
    <property type="evidence" value="ECO:0007669"/>
    <property type="project" value="InterPro"/>
</dbReference>